<sequence>MDVIRTLYAQQKALGSFEFFESMPERNKFLLYDDRPEFIRSQRRRLRSVNPNFVADGLGKKYYLNEEVDLAKALAPDSDQDVETDDGVSAEEQAEVELEAPHAVVRESLLHSPNSLTNVYSQEKSELRHWDTFWSTTARNARQVTPSERKRYRFRETHPLVPVPMDFDTWQEGVQRLAANSHALPMAVATDAGLSTVDTAYDAPVQSMNKTKRTFEQSLYFEKKGYVEKHKPHDVKFARVEKYAERMAEKARTVPVRPLETYSPGYGVLPKNTSFMYDATRTPPKNGYGLGERNVGGLWFKDKKSNGYITVSDSEDEEEEERGWQRQMQADLQIEQASSNHGVGE</sequence>
<name>A0A1Y2GHV0_9FUNG</name>
<gene>
    <name evidence="1" type="ORF">BCR41DRAFT_372169</name>
</gene>
<proteinExistence type="predicted"/>
<reference evidence="1 2" key="1">
    <citation type="submission" date="2016-07" db="EMBL/GenBank/DDBJ databases">
        <title>Pervasive Adenine N6-methylation of Active Genes in Fungi.</title>
        <authorList>
            <consortium name="DOE Joint Genome Institute"/>
            <person name="Mondo S.J."/>
            <person name="Dannebaum R.O."/>
            <person name="Kuo R.C."/>
            <person name="Labutti K."/>
            <person name="Haridas S."/>
            <person name="Kuo A."/>
            <person name="Salamov A."/>
            <person name="Ahrendt S.R."/>
            <person name="Lipzen A."/>
            <person name="Sullivan W."/>
            <person name="Andreopoulos W.B."/>
            <person name="Clum A."/>
            <person name="Lindquist E."/>
            <person name="Daum C."/>
            <person name="Ramamoorthy G.K."/>
            <person name="Gryganskyi A."/>
            <person name="Culley D."/>
            <person name="Magnuson J.K."/>
            <person name="James T.Y."/>
            <person name="O'Malley M.A."/>
            <person name="Stajich J.E."/>
            <person name="Spatafora J.W."/>
            <person name="Visel A."/>
            <person name="Grigoriev I.V."/>
        </authorList>
    </citation>
    <scope>NUCLEOTIDE SEQUENCE [LARGE SCALE GENOMIC DNA]</scope>
    <source>
        <strain evidence="1 2">NRRL 3116</strain>
    </source>
</reference>
<evidence type="ECO:0000313" key="2">
    <source>
        <dbReference type="Proteomes" id="UP000193648"/>
    </source>
</evidence>
<dbReference type="InParanoid" id="A0A1Y2GHV0"/>
<comment type="caution">
    <text evidence="1">The sequence shown here is derived from an EMBL/GenBank/DDBJ whole genome shotgun (WGS) entry which is preliminary data.</text>
</comment>
<dbReference type="OrthoDB" id="2240312at2759"/>
<dbReference type="RefSeq" id="XP_021879663.1">
    <property type="nucleotide sequence ID" value="XM_022026658.1"/>
</dbReference>
<protein>
    <submittedName>
        <fullName evidence="1">Uncharacterized protein</fullName>
    </submittedName>
</protein>
<dbReference type="EMBL" id="MCFF01000028">
    <property type="protein sequence ID" value="ORZ11348.1"/>
    <property type="molecule type" value="Genomic_DNA"/>
</dbReference>
<keyword evidence="2" id="KW-1185">Reference proteome</keyword>
<dbReference type="GeneID" id="33568501"/>
<accession>A0A1Y2GHV0</accession>
<dbReference type="AlphaFoldDB" id="A0A1Y2GHV0"/>
<evidence type="ECO:0000313" key="1">
    <source>
        <dbReference type="EMBL" id="ORZ11348.1"/>
    </source>
</evidence>
<organism evidence="1 2">
    <name type="scientific">Lobosporangium transversale</name>
    <dbReference type="NCBI Taxonomy" id="64571"/>
    <lineage>
        <taxon>Eukaryota</taxon>
        <taxon>Fungi</taxon>
        <taxon>Fungi incertae sedis</taxon>
        <taxon>Mucoromycota</taxon>
        <taxon>Mortierellomycotina</taxon>
        <taxon>Mortierellomycetes</taxon>
        <taxon>Mortierellales</taxon>
        <taxon>Mortierellaceae</taxon>
        <taxon>Lobosporangium</taxon>
    </lineage>
</organism>
<dbReference type="Proteomes" id="UP000193648">
    <property type="component" value="Unassembled WGS sequence"/>
</dbReference>